<evidence type="ECO:0000313" key="2">
    <source>
        <dbReference type="EMBL" id="CAL4970885.1"/>
    </source>
</evidence>
<reference evidence="2 3" key="2">
    <citation type="submission" date="2024-10" db="EMBL/GenBank/DDBJ databases">
        <authorList>
            <person name="Ryan C."/>
        </authorList>
    </citation>
    <scope>NUCLEOTIDE SEQUENCE [LARGE SCALE GENOMIC DNA]</scope>
</reference>
<dbReference type="EMBL" id="OZ075112">
    <property type="protein sequence ID" value="CAL4970885.1"/>
    <property type="molecule type" value="Genomic_DNA"/>
</dbReference>
<dbReference type="AlphaFoldDB" id="A0ABC9A3T9"/>
<name>A0ABC9A3T9_9POAL</name>
<sequence>MGGCFSSSAAREDAAAGHGGGEKRAMRVSPSDYDGGRWPYYVGERDVDTKARIFIDNFHRHRSGEVCEDCPDQKPPQTPAPAATATAGAS</sequence>
<evidence type="ECO:0000256" key="1">
    <source>
        <dbReference type="SAM" id="MobiDB-lite"/>
    </source>
</evidence>
<dbReference type="Proteomes" id="UP001497457">
    <property type="component" value="Chromosome 2b"/>
</dbReference>
<gene>
    <name evidence="2" type="ORF">URODEC1_LOCUS50331</name>
</gene>
<accession>A0ABC9A3T9</accession>
<protein>
    <submittedName>
        <fullName evidence="2">Uncharacterized protein</fullName>
    </submittedName>
</protein>
<feature type="region of interest" description="Disordered" evidence="1">
    <location>
        <begin position="1"/>
        <end position="37"/>
    </location>
</feature>
<evidence type="ECO:0000313" key="3">
    <source>
        <dbReference type="Proteomes" id="UP001497457"/>
    </source>
</evidence>
<feature type="region of interest" description="Disordered" evidence="1">
    <location>
        <begin position="65"/>
        <end position="90"/>
    </location>
</feature>
<reference evidence="3" key="1">
    <citation type="submission" date="2024-06" db="EMBL/GenBank/DDBJ databases">
        <authorList>
            <person name="Ryan C."/>
        </authorList>
    </citation>
    <scope>NUCLEOTIDE SEQUENCE [LARGE SCALE GENOMIC DNA]</scope>
</reference>
<keyword evidence="3" id="KW-1185">Reference proteome</keyword>
<feature type="compositionally biased region" description="Basic and acidic residues" evidence="1">
    <location>
        <begin position="10"/>
        <end position="25"/>
    </location>
</feature>
<feature type="compositionally biased region" description="Low complexity" evidence="1">
    <location>
        <begin position="80"/>
        <end position="90"/>
    </location>
</feature>
<organism evidence="2 3">
    <name type="scientific">Urochloa decumbens</name>
    <dbReference type="NCBI Taxonomy" id="240449"/>
    <lineage>
        <taxon>Eukaryota</taxon>
        <taxon>Viridiplantae</taxon>
        <taxon>Streptophyta</taxon>
        <taxon>Embryophyta</taxon>
        <taxon>Tracheophyta</taxon>
        <taxon>Spermatophyta</taxon>
        <taxon>Magnoliopsida</taxon>
        <taxon>Liliopsida</taxon>
        <taxon>Poales</taxon>
        <taxon>Poaceae</taxon>
        <taxon>PACMAD clade</taxon>
        <taxon>Panicoideae</taxon>
        <taxon>Panicodae</taxon>
        <taxon>Paniceae</taxon>
        <taxon>Melinidinae</taxon>
        <taxon>Urochloa</taxon>
    </lineage>
</organism>
<proteinExistence type="predicted"/>
<dbReference type="PANTHER" id="PTHR33511">
    <property type="entry name" value="OS06G0632400 PROTEIN"/>
    <property type="match status" value="1"/>
</dbReference>